<dbReference type="AlphaFoldDB" id="A0A833QXS2"/>
<dbReference type="EMBL" id="SWLB01000014">
    <property type="protein sequence ID" value="KAF3329566.1"/>
    <property type="molecule type" value="Genomic_DNA"/>
</dbReference>
<reference evidence="2" key="1">
    <citation type="submission" date="2020-01" db="EMBL/GenBank/DDBJ databases">
        <title>Genome sequence of Kobresia littledalei, the first chromosome-level genome in the family Cyperaceae.</title>
        <authorList>
            <person name="Qu G."/>
        </authorList>
    </citation>
    <scope>NUCLEOTIDE SEQUENCE</scope>
    <source>
        <strain evidence="2">C.B.Clarke</strain>
        <tissue evidence="2">Leaf</tissue>
    </source>
</reference>
<comment type="caution">
    <text evidence="2">The sequence shown here is derived from an EMBL/GenBank/DDBJ whole genome shotgun (WGS) entry which is preliminary data.</text>
</comment>
<organism evidence="2 3">
    <name type="scientific">Carex littledalei</name>
    <dbReference type="NCBI Taxonomy" id="544730"/>
    <lineage>
        <taxon>Eukaryota</taxon>
        <taxon>Viridiplantae</taxon>
        <taxon>Streptophyta</taxon>
        <taxon>Embryophyta</taxon>
        <taxon>Tracheophyta</taxon>
        <taxon>Spermatophyta</taxon>
        <taxon>Magnoliopsida</taxon>
        <taxon>Liliopsida</taxon>
        <taxon>Poales</taxon>
        <taxon>Cyperaceae</taxon>
        <taxon>Cyperoideae</taxon>
        <taxon>Cariceae</taxon>
        <taxon>Carex</taxon>
        <taxon>Carex subgen. Euthyceras</taxon>
    </lineage>
</organism>
<dbReference type="InterPro" id="IPR013187">
    <property type="entry name" value="F-box-assoc_dom_typ3"/>
</dbReference>
<proteinExistence type="predicted"/>
<protein>
    <submittedName>
        <fullName evidence="2">F-box protein</fullName>
    </submittedName>
</protein>
<evidence type="ECO:0000259" key="1">
    <source>
        <dbReference type="Pfam" id="PF08268"/>
    </source>
</evidence>
<dbReference type="OrthoDB" id="1845276at2759"/>
<evidence type="ECO:0000313" key="2">
    <source>
        <dbReference type="EMBL" id="KAF3329566.1"/>
    </source>
</evidence>
<dbReference type="Proteomes" id="UP000623129">
    <property type="component" value="Unassembled WGS sequence"/>
</dbReference>
<accession>A0A833QXS2</accession>
<dbReference type="InterPro" id="IPR050796">
    <property type="entry name" value="SCF_F-box_component"/>
</dbReference>
<dbReference type="PANTHER" id="PTHR31672:SF13">
    <property type="entry name" value="F-BOX PROTEIN CPR30-LIKE"/>
    <property type="match status" value="1"/>
</dbReference>
<gene>
    <name evidence="2" type="ORF">FCM35_KLT04897</name>
</gene>
<feature type="domain" description="F-box associated beta-propeller type 3" evidence="1">
    <location>
        <begin position="56"/>
        <end position="219"/>
    </location>
</feature>
<evidence type="ECO:0000313" key="3">
    <source>
        <dbReference type="Proteomes" id="UP000623129"/>
    </source>
</evidence>
<name>A0A833QXS2_9POAL</name>
<dbReference type="PANTHER" id="PTHR31672">
    <property type="entry name" value="BNACNNG10540D PROTEIN"/>
    <property type="match status" value="1"/>
</dbReference>
<keyword evidence="3" id="KW-1185">Reference proteome</keyword>
<dbReference type="InterPro" id="IPR017451">
    <property type="entry name" value="F-box-assoc_interact_dom"/>
</dbReference>
<dbReference type="NCBIfam" id="TIGR01640">
    <property type="entry name" value="F_box_assoc_1"/>
    <property type="match status" value="1"/>
</dbReference>
<sequence>MANQEEPLYLNNDVIEQILIHSWVINSGVICEKTFVAEVDSQSREIWIPRDLGNDGHFGGSCNGLLCTEVKGEITVFNPITREVVYLPKPTFIQGSGLNYEYERMYTDFLFHNATGEYKVILFYQNCIMQLCAVHIYTLGANTSWRQVGNIGIFPSNGGVNVEDTVYWPSCSPGYNGMIFFNLSEENINFIYFPINNRMLLGLTKWHDGKLCDVCFQMEHRRIEFRIHSNSVEGPIAPSYEIQLQYDDDWLLAPYSIKMNRVFFVNSENSLVCRDISGEHGDFSVKYTCFGSICEIKNCFAYVESLLPVPI</sequence>
<dbReference type="Pfam" id="PF08268">
    <property type="entry name" value="FBA_3"/>
    <property type="match status" value="1"/>
</dbReference>